<proteinExistence type="predicted"/>
<feature type="region of interest" description="Disordered" evidence="1">
    <location>
        <begin position="17"/>
        <end position="40"/>
    </location>
</feature>
<accession>A0A7W7LW68</accession>
<gene>
    <name evidence="2" type="ORF">FHS37_001606</name>
</gene>
<organism evidence="2 3">
    <name type="scientific">Streptomyces griseomycini</name>
    <dbReference type="NCBI Taxonomy" id="66895"/>
    <lineage>
        <taxon>Bacteria</taxon>
        <taxon>Bacillati</taxon>
        <taxon>Actinomycetota</taxon>
        <taxon>Actinomycetes</taxon>
        <taxon>Kitasatosporales</taxon>
        <taxon>Streptomycetaceae</taxon>
        <taxon>Streptomyces</taxon>
    </lineage>
</organism>
<dbReference type="EMBL" id="JACHJI010000002">
    <property type="protein sequence ID" value="MBB4897579.1"/>
    <property type="molecule type" value="Genomic_DNA"/>
</dbReference>
<evidence type="ECO:0000313" key="2">
    <source>
        <dbReference type="EMBL" id="MBB4897579.1"/>
    </source>
</evidence>
<feature type="compositionally biased region" description="Basic and acidic residues" evidence="1">
    <location>
        <begin position="22"/>
        <end position="34"/>
    </location>
</feature>
<feature type="region of interest" description="Disordered" evidence="1">
    <location>
        <begin position="53"/>
        <end position="72"/>
    </location>
</feature>
<feature type="compositionally biased region" description="Polar residues" evidence="1">
    <location>
        <begin position="59"/>
        <end position="72"/>
    </location>
</feature>
<comment type="caution">
    <text evidence="2">The sequence shown here is derived from an EMBL/GenBank/DDBJ whole genome shotgun (WGS) entry which is preliminary data.</text>
</comment>
<dbReference type="Proteomes" id="UP000579523">
    <property type="component" value="Unassembled WGS sequence"/>
</dbReference>
<name>A0A7W7LW68_9ACTN</name>
<sequence>MRPLLAGDRLAELRMPLLGGHDAGDDPLQAREEAGEPVPAAQVHRAMTGMTGARATNRLPGSSSTGWSSLPPGNQSYLRAGCGSPVSIGTGASVPVFRFSAVISPVPSGS</sequence>
<evidence type="ECO:0000313" key="3">
    <source>
        <dbReference type="Proteomes" id="UP000579523"/>
    </source>
</evidence>
<keyword evidence="3" id="KW-1185">Reference proteome</keyword>
<dbReference type="AlphaFoldDB" id="A0A7W7LW68"/>
<evidence type="ECO:0000256" key="1">
    <source>
        <dbReference type="SAM" id="MobiDB-lite"/>
    </source>
</evidence>
<reference evidence="2 3" key="1">
    <citation type="submission" date="2020-08" db="EMBL/GenBank/DDBJ databases">
        <title>Genomic Encyclopedia of Type Strains, Phase III (KMG-III): the genomes of soil and plant-associated and newly described type strains.</title>
        <authorList>
            <person name="Whitman W."/>
        </authorList>
    </citation>
    <scope>NUCLEOTIDE SEQUENCE [LARGE SCALE GENOMIC DNA]</scope>
    <source>
        <strain evidence="2 3">CECT 3273</strain>
    </source>
</reference>
<protein>
    <submittedName>
        <fullName evidence="2">Uncharacterized protein</fullName>
    </submittedName>
</protein>